<evidence type="ECO:0000256" key="1">
    <source>
        <dbReference type="SAM" id="Phobius"/>
    </source>
</evidence>
<organism evidence="2 3">
    <name type="scientific">Ruegeria atlantica</name>
    <dbReference type="NCBI Taxonomy" id="81569"/>
    <lineage>
        <taxon>Bacteria</taxon>
        <taxon>Pseudomonadati</taxon>
        <taxon>Pseudomonadota</taxon>
        <taxon>Alphaproteobacteria</taxon>
        <taxon>Rhodobacterales</taxon>
        <taxon>Roseobacteraceae</taxon>
        <taxon>Ruegeria</taxon>
    </lineage>
</organism>
<name>A0AA90YWF1_9RHOB</name>
<feature type="transmembrane region" description="Helical" evidence="1">
    <location>
        <begin position="12"/>
        <end position="35"/>
    </location>
</feature>
<comment type="caution">
    <text evidence="2">The sequence shown here is derived from an EMBL/GenBank/DDBJ whole genome shotgun (WGS) entry which is preliminary data.</text>
</comment>
<keyword evidence="1" id="KW-0812">Transmembrane</keyword>
<evidence type="ECO:0000313" key="2">
    <source>
        <dbReference type="EMBL" id="NOE18363.1"/>
    </source>
</evidence>
<dbReference type="RefSeq" id="WP_171329758.1">
    <property type="nucleotide sequence ID" value="NZ_WVRA01000002.1"/>
</dbReference>
<dbReference type="InterPro" id="IPR025961">
    <property type="entry name" value="Metal_resist"/>
</dbReference>
<evidence type="ECO:0000313" key="3">
    <source>
        <dbReference type="Proteomes" id="UP000597886"/>
    </source>
</evidence>
<dbReference type="AlphaFoldDB" id="A0AA90YWF1"/>
<accession>A0AA90YWF1</accession>
<keyword evidence="1" id="KW-1133">Transmembrane helix</keyword>
<reference evidence="2" key="1">
    <citation type="submission" date="2019-12" db="EMBL/GenBank/DDBJ databases">
        <title>Ruegeria JWLKs population differentiation of coral mucus and skeleton niches.</title>
        <authorList>
            <person name="Luo D."/>
        </authorList>
    </citation>
    <scope>NUCLEOTIDE SEQUENCE</scope>
    <source>
        <strain evidence="2">HKCCD6181</strain>
    </source>
</reference>
<dbReference type="Pfam" id="PF13801">
    <property type="entry name" value="Metal_resist"/>
    <property type="match status" value="1"/>
</dbReference>
<proteinExistence type="predicted"/>
<protein>
    <submittedName>
        <fullName evidence="2">Periplasmic heavy metal sensor</fullName>
    </submittedName>
</protein>
<gene>
    <name evidence="2" type="ORF">GS634_09535</name>
</gene>
<dbReference type="EMBL" id="WVRA01000002">
    <property type="protein sequence ID" value="NOE18363.1"/>
    <property type="molecule type" value="Genomic_DNA"/>
</dbReference>
<dbReference type="Proteomes" id="UP000597886">
    <property type="component" value="Unassembled WGS sequence"/>
</dbReference>
<sequence>MNADPKPKRRWVPVVLALSLALNLLVVGIAVGTVLRLKGGDHAKSPPGFGPALYRALPKDDRKAMRGELTGLHKKGSKGRAQDFEALSQALRATPFDPVAVQVLLQQQAQATADLQQALQTQWLARVTAMSDEERQAYADRLQEVVKRGPHGHKKRD</sequence>
<keyword evidence="1" id="KW-0472">Membrane</keyword>